<dbReference type="InterPro" id="IPR002347">
    <property type="entry name" value="SDR_fam"/>
</dbReference>
<dbReference type="PRINTS" id="PR00081">
    <property type="entry name" value="GDHRDH"/>
</dbReference>
<dbReference type="SUPFAM" id="SSF51735">
    <property type="entry name" value="NAD(P)-binding Rossmann-fold domains"/>
    <property type="match status" value="1"/>
</dbReference>
<dbReference type="Proteomes" id="UP000215305">
    <property type="component" value="Unassembled WGS sequence"/>
</dbReference>
<dbReference type="InterPro" id="IPR036291">
    <property type="entry name" value="NAD(P)-bd_dom_sf"/>
</dbReference>
<dbReference type="GO" id="GO:0005783">
    <property type="term" value="C:endoplasmic reticulum"/>
    <property type="evidence" value="ECO:0007669"/>
    <property type="project" value="TreeGrafter"/>
</dbReference>
<dbReference type="RefSeq" id="XP_026615576.1">
    <property type="nucleotide sequence ID" value="XM_026756483.1"/>
</dbReference>
<accession>A0A397HB63</accession>
<proteinExistence type="inferred from homology"/>
<dbReference type="EMBL" id="NKHU02000064">
    <property type="protein sequence ID" value="RHZ58924.1"/>
    <property type="molecule type" value="Genomic_DNA"/>
</dbReference>
<keyword evidence="2" id="KW-0560">Oxidoreductase</keyword>
<reference evidence="4" key="1">
    <citation type="submission" date="2018-08" db="EMBL/GenBank/DDBJ databases">
        <title>Draft genome sequence of azole-resistant Aspergillus thermomutatus (Neosartorya pseudofischeri) strain HMR AF 39, isolated from a human nasal aspirate.</title>
        <authorList>
            <person name="Parent-Michaud M."/>
            <person name="Dufresne P.J."/>
            <person name="Fournier E."/>
            <person name="Martineau C."/>
            <person name="Moreira S."/>
            <person name="Perkins V."/>
            <person name="De Repentigny L."/>
            <person name="Dufresne S.F."/>
        </authorList>
    </citation>
    <scope>NUCLEOTIDE SEQUENCE [LARGE SCALE GENOMIC DNA]</scope>
    <source>
        <strain evidence="4">HMR AF 39</strain>
    </source>
</reference>
<dbReference type="OrthoDB" id="2102561at2759"/>
<dbReference type="GO" id="GO:0019433">
    <property type="term" value="P:triglyceride catabolic process"/>
    <property type="evidence" value="ECO:0007669"/>
    <property type="project" value="TreeGrafter"/>
</dbReference>
<protein>
    <recommendedName>
        <fullName evidence="6">NADPH-dependent 1-acyldihydroxyacetone phosphate reductase</fullName>
    </recommendedName>
</protein>
<comment type="caution">
    <text evidence="4">The sequence shown here is derived from an EMBL/GenBank/DDBJ whole genome shotgun (WGS) entry which is preliminary data.</text>
</comment>
<evidence type="ECO:0000256" key="1">
    <source>
        <dbReference type="ARBA" id="ARBA00006484"/>
    </source>
</evidence>
<dbReference type="PANTHER" id="PTHR44169">
    <property type="entry name" value="NADPH-DEPENDENT 1-ACYLDIHYDROXYACETONE PHOSPHATE REDUCTASE"/>
    <property type="match status" value="1"/>
</dbReference>
<evidence type="ECO:0000256" key="3">
    <source>
        <dbReference type="RuleBase" id="RU000363"/>
    </source>
</evidence>
<sequence length="294" mass="31025">MPPKTKTKTILITGCSANSIGAALALSLAKKGHHIFATARSLAKIPEPLTTLSNVTLLQLDVSSPGSVAESVKAVQDHGQGLDVLVNNAGAGYTIPLLDADLDHAKQVYETNVWGVLRMIQGFADLLIRNRGRVVNVSSVGAAVNTPWIGKGGLLMTTGVYSSSKSAVVQISETLRLELAPLGVSVVCLMVGTVTTSFHDNEPRVVLPATSRYAAIKETISQWATGQAGPKGCSVDEFANSIVEVVLGANGGLVWKGPYSGAIKIFSRWCPSWLLDRMMSNGQGLDELEKSVKS</sequence>
<dbReference type="Gene3D" id="3.40.50.720">
    <property type="entry name" value="NAD(P)-binding Rossmann-like Domain"/>
    <property type="match status" value="1"/>
</dbReference>
<keyword evidence="5" id="KW-1185">Reference proteome</keyword>
<dbReference type="STRING" id="41047.A0A397HB63"/>
<dbReference type="GO" id="GO:0004806">
    <property type="term" value="F:triacylglycerol lipase activity"/>
    <property type="evidence" value="ECO:0007669"/>
    <property type="project" value="TreeGrafter"/>
</dbReference>
<dbReference type="GO" id="GO:0005811">
    <property type="term" value="C:lipid droplet"/>
    <property type="evidence" value="ECO:0007669"/>
    <property type="project" value="TreeGrafter"/>
</dbReference>
<dbReference type="GeneID" id="38124838"/>
<evidence type="ECO:0000313" key="5">
    <source>
        <dbReference type="Proteomes" id="UP000215305"/>
    </source>
</evidence>
<name>A0A397HB63_ASPTH</name>
<dbReference type="CDD" id="cd05374">
    <property type="entry name" value="17beta-HSD-like_SDR_c"/>
    <property type="match status" value="1"/>
</dbReference>
<gene>
    <name evidence="4" type="ORF">CDV56_102864</name>
</gene>
<evidence type="ECO:0000313" key="4">
    <source>
        <dbReference type="EMBL" id="RHZ58924.1"/>
    </source>
</evidence>
<dbReference type="PANTHER" id="PTHR44169:SF6">
    <property type="entry name" value="NADPH-DEPENDENT 1-ACYLDIHYDROXYACETONE PHOSPHATE REDUCTASE"/>
    <property type="match status" value="1"/>
</dbReference>
<dbReference type="PRINTS" id="PR00080">
    <property type="entry name" value="SDRFAMILY"/>
</dbReference>
<organism evidence="4 5">
    <name type="scientific">Aspergillus thermomutatus</name>
    <name type="common">Neosartorya pseudofischeri</name>
    <dbReference type="NCBI Taxonomy" id="41047"/>
    <lineage>
        <taxon>Eukaryota</taxon>
        <taxon>Fungi</taxon>
        <taxon>Dikarya</taxon>
        <taxon>Ascomycota</taxon>
        <taxon>Pezizomycotina</taxon>
        <taxon>Eurotiomycetes</taxon>
        <taxon>Eurotiomycetidae</taxon>
        <taxon>Eurotiales</taxon>
        <taxon>Aspergillaceae</taxon>
        <taxon>Aspergillus</taxon>
        <taxon>Aspergillus subgen. Fumigati</taxon>
    </lineage>
</organism>
<dbReference type="Pfam" id="PF00106">
    <property type="entry name" value="adh_short"/>
    <property type="match status" value="1"/>
</dbReference>
<dbReference type="AlphaFoldDB" id="A0A397HB63"/>
<dbReference type="VEuPathDB" id="FungiDB:CDV56_102864"/>
<evidence type="ECO:0008006" key="6">
    <source>
        <dbReference type="Google" id="ProtNLM"/>
    </source>
</evidence>
<dbReference type="GO" id="GO:0000140">
    <property type="term" value="F:acylglycerone-phosphate reductase (NADP+) activity"/>
    <property type="evidence" value="ECO:0007669"/>
    <property type="project" value="TreeGrafter"/>
</dbReference>
<evidence type="ECO:0000256" key="2">
    <source>
        <dbReference type="ARBA" id="ARBA00023002"/>
    </source>
</evidence>
<comment type="similarity">
    <text evidence="1 3">Belongs to the short-chain dehydrogenases/reductases (SDR) family.</text>
</comment>
<dbReference type="FunFam" id="3.40.50.720:FF:000704">
    <property type="entry name" value="Oxidoreductase, short-chain dehydrogenase/reductase family"/>
    <property type="match status" value="1"/>
</dbReference>
<dbReference type="GO" id="GO:0006654">
    <property type="term" value="P:phosphatidic acid biosynthetic process"/>
    <property type="evidence" value="ECO:0007669"/>
    <property type="project" value="TreeGrafter"/>
</dbReference>